<reference evidence="3 4" key="2">
    <citation type="journal article" date="2008" name="Nature">
        <title>The Phaeodactylum genome reveals the evolutionary history of diatom genomes.</title>
        <authorList>
            <person name="Bowler C."/>
            <person name="Allen A.E."/>
            <person name="Badger J.H."/>
            <person name="Grimwood J."/>
            <person name="Jabbari K."/>
            <person name="Kuo A."/>
            <person name="Maheswari U."/>
            <person name="Martens C."/>
            <person name="Maumus F."/>
            <person name="Otillar R.P."/>
            <person name="Rayko E."/>
            <person name="Salamov A."/>
            <person name="Vandepoele K."/>
            <person name="Beszteri B."/>
            <person name="Gruber A."/>
            <person name="Heijde M."/>
            <person name="Katinka M."/>
            <person name="Mock T."/>
            <person name="Valentin K."/>
            <person name="Verret F."/>
            <person name="Berges J.A."/>
            <person name="Brownlee C."/>
            <person name="Cadoret J.P."/>
            <person name="Chiovitti A."/>
            <person name="Choi C.J."/>
            <person name="Coesel S."/>
            <person name="De Martino A."/>
            <person name="Detter J.C."/>
            <person name="Durkin C."/>
            <person name="Falciatore A."/>
            <person name="Fournet J."/>
            <person name="Haruta M."/>
            <person name="Huysman M.J."/>
            <person name="Jenkins B.D."/>
            <person name="Jiroutova K."/>
            <person name="Jorgensen R.E."/>
            <person name="Joubert Y."/>
            <person name="Kaplan A."/>
            <person name="Kroger N."/>
            <person name="Kroth P.G."/>
            <person name="La Roche J."/>
            <person name="Lindquist E."/>
            <person name="Lommer M."/>
            <person name="Martin-Jezequel V."/>
            <person name="Lopez P.J."/>
            <person name="Lucas S."/>
            <person name="Mangogna M."/>
            <person name="McGinnis K."/>
            <person name="Medlin L.K."/>
            <person name="Montsant A."/>
            <person name="Oudot-Le Secq M.P."/>
            <person name="Napoli C."/>
            <person name="Obornik M."/>
            <person name="Parker M.S."/>
            <person name="Petit J.L."/>
            <person name="Porcel B.M."/>
            <person name="Poulsen N."/>
            <person name="Robison M."/>
            <person name="Rychlewski L."/>
            <person name="Rynearson T.A."/>
            <person name="Schmutz J."/>
            <person name="Shapiro H."/>
            <person name="Siaut M."/>
            <person name="Stanley M."/>
            <person name="Sussman M.R."/>
            <person name="Taylor A.R."/>
            <person name="Vardi A."/>
            <person name="von Dassow P."/>
            <person name="Vyverman W."/>
            <person name="Willis A."/>
            <person name="Wyrwicz L.S."/>
            <person name="Rokhsar D.S."/>
            <person name="Weissenbach J."/>
            <person name="Armbrust E.V."/>
            <person name="Green B.R."/>
            <person name="Van de Peer Y."/>
            <person name="Grigoriev I.V."/>
        </authorList>
    </citation>
    <scope>NUCLEOTIDE SEQUENCE [LARGE SCALE GENOMIC DNA]</scope>
    <source>
        <strain evidence="3 4">CCMP1335</strain>
    </source>
</reference>
<accession>B8BTB7</accession>
<protein>
    <recommendedName>
        <fullName evidence="5">Sulfotransferase domain-containing protein</fullName>
    </recommendedName>
</protein>
<gene>
    <name evidence="3" type="ORF">THAPSDRAFT_21102</name>
</gene>
<dbReference type="GeneID" id="7452160"/>
<evidence type="ECO:0008006" key="5">
    <source>
        <dbReference type="Google" id="ProtNLM"/>
    </source>
</evidence>
<dbReference type="SUPFAM" id="SSF52540">
    <property type="entry name" value="P-loop containing nucleoside triphosphate hydrolases"/>
    <property type="match status" value="1"/>
</dbReference>
<organism evidence="3 4">
    <name type="scientific">Thalassiosira pseudonana</name>
    <name type="common">Marine diatom</name>
    <name type="synonym">Cyclotella nana</name>
    <dbReference type="NCBI Taxonomy" id="35128"/>
    <lineage>
        <taxon>Eukaryota</taxon>
        <taxon>Sar</taxon>
        <taxon>Stramenopiles</taxon>
        <taxon>Ochrophyta</taxon>
        <taxon>Bacillariophyta</taxon>
        <taxon>Coscinodiscophyceae</taxon>
        <taxon>Thalassiosirophycidae</taxon>
        <taxon>Thalassiosirales</taxon>
        <taxon>Thalassiosiraceae</taxon>
        <taxon>Thalassiosira</taxon>
    </lineage>
</organism>
<keyword evidence="2" id="KW-0472">Membrane</keyword>
<dbReference type="EMBL" id="CM000639">
    <property type="protein sequence ID" value="EED94574.1"/>
    <property type="molecule type" value="Genomic_DNA"/>
</dbReference>
<evidence type="ECO:0000313" key="4">
    <source>
        <dbReference type="Proteomes" id="UP000001449"/>
    </source>
</evidence>
<feature type="transmembrane region" description="Helical" evidence="2">
    <location>
        <begin position="160"/>
        <end position="181"/>
    </location>
</feature>
<sequence>MDRVGSSTRRKTAASRRAAREGTDTTSSSQHQDTSSDYNTTSSSSGLYRDVDYNQHHSAAVGDKSRRKPLENTLLSSLSQALSNIDKHNNDYFSHNNNNGNNRNSNGGLRHSDSETITFSSRHHDDDNDNNIIKSKYRSNLISTPPTQFASYIKFNRPSINCLLIFATCYLVVLICCYPMISIANLDEDAKTSATTEGGEYVMKRGASFQHIRGRNTFLSAKQSLQQELGTLKQRAVQWETNAKLKALDEIESLEISTIGRQDGRDAMKAGRLLEEAVGEFEGETDGGGVVAVQQHGHDHWEEAVKSWDQIVSQDDGSSNNNNNNLNEDTYRSLHGTKKPGFMVLGMHRSGTSMLSGLLVKGFGYETGGPLIGAAFDNEKGFYERIDVVLQNDEFFNAQHVGWSYNVYNYDGHKALQDKIQGRITFKEGTKALQFLNNPHKTLPYLQKDPRMCIALPTWLKLLDHPPAVVFTYRHPLEVAMSLKKREDNFTFEHGLRLWIVYNMRAIQNSVGLCRVFSTNDALVKDALGEVQRIADELTNTCNVIAPPITKLSSKVVEEFVDPSLQHNKKQREAKEQQLGILEDFGEGCVAREFESDYPEGSSNRKAEVDMYLMAMSVFCDLERGRAFEEDYEWPDLVNMKRAARIS</sequence>
<dbReference type="RefSeq" id="XP_002287131.1">
    <property type="nucleotide sequence ID" value="XM_002287095.1"/>
</dbReference>
<dbReference type="Proteomes" id="UP000001449">
    <property type="component" value="Chromosome 2"/>
</dbReference>
<dbReference type="InterPro" id="IPR027417">
    <property type="entry name" value="P-loop_NTPase"/>
</dbReference>
<feature type="region of interest" description="Disordered" evidence="1">
    <location>
        <begin position="1"/>
        <end position="49"/>
    </location>
</feature>
<dbReference type="HOGENOM" id="CLU_423649_0_0_1"/>
<dbReference type="eggNOG" id="ENOG502SJMM">
    <property type="taxonomic scope" value="Eukaryota"/>
</dbReference>
<dbReference type="KEGG" id="tps:THAPSDRAFT_21102"/>
<name>B8BTB7_THAPS</name>
<feature type="region of interest" description="Disordered" evidence="1">
    <location>
        <begin position="89"/>
        <end position="114"/>
    </location>
</feature>
<dbReference type="OMA" id="DPRMCIA"/>
<dbReference type="AlphaFoldDB" id="B8BTB7"/>
<reference evidence="3 4" key="1">
    <citation type="journal article" date="2004" name="Science">
        <title>The genome of the diatom Thalassiosira pseudonana: ecology, evolution, and metabolism.</title>
        <authorList>
            <person name="Armbrust E.V."/>
            <person name="Berges J.A."/>
            <person name="Bowler C."/>
            <person name="Green B.R."/>
            <person name="Martinez D."/>
            <person name="Putnam N.H."/>
            <person name="Zhou S."/>
            <person name="Allen A.E."/>
            <person name="Apt K.E."/>
            <person name="Bechner M."/>
            <person name="Brzezinski M.A."/>
            <person name="Chaal B.K."/>
            <person name="Chiovitti A."/>
            <person name="Davis A.K."/>
            <person name="Demarest M.S."/>
            <person name="Detter J.C."/>
            <person name="Glavina T."/>
            <person name="Goodstein D."/>
            <person name="Hadi M.Z."/>
            <person name="Hellsten U."/>
            <person name="Hildebrand M."/>
            <person name="Jenkins B.D."/>
            <person name="Jurka J."/>
            <person name="Kapitonov V.V."/>
            <person name="Kroger N."/>
            <person name="Lau W.W."/>
            <person name="Lane T.W."/>
            <person name="Larimer F.W."/>
            <person name="Lippmeier J.C."/>
            <person name="Lucas S."/>
            <person name="Medina M."/>
            <person name="Montsant A."/>
            <person name="Obornik M."/>
            <person name="Parker M.S."/>
            <person name="Palenik B."/>
            <person name="Pazour G.J."/>
            <person name="Richardson P.M."/>
            <person name="Rynearson T.A."/>
            <person name="Saito M.A."/>
            <person name="Schwartz D.C."/>
            <person name="Thamatrakoln K."/>
            <person name="Valentin K."/>
            <person name="Vardi A."/>
            <person name="Wilkerson F.P."/>
            <person name="Rokhsar D.S."/>
        </authorList>
    </citation>
    <scope>NUCLEOTIDE SEQUENCE [LARGE SCALE GENOMIC DNA]</scope>
    <source>
        <strain evidence="3 4">CCMP1335</strain>
    </source>
</reference>
<feature type="compositionally biased region" description="Low complexity" evidence="1">
    <location>
        <begin position="24"/>
        <end position="45"/>
    </location>
</feature>
<evidence type="ECO:0000256" key="1">
    <source>
        <dbReference type="SAM" id="MobiDB-lite"/>
    </source>
</evidence>
<proteinExistence type="predicted"/>
<dbReference type="InParanoid" id="B8BTB7"/>
<keyword evidence="4" id="KW-1185">Reference proteome</keyword>
<dbReference type="Gene3D" id="3.40.50.300">
    <property type="entry name" value="P-loop containing nucleotide triphosphate hydrolases"/>
    <property type="match status" value="1"/>
</dbReference>
<evidence type="ECO:0000256" key="2">
    <source>
        <dbReference type="SAM" id="Phobius"/>
    </source>
</evidence>
<keyword evidence="2" id="KW-0812">Transmembrane</keyword>
<feature type="compositionally biased region" description="Low complexity" evidence="1">
    <location>
        <begin position="91"/>
        <end position="109"/>
    </location>
</feature>
<keyword evidence="2" id="KW-1133">Transmembrane helix</keyword>
<dbReference type="PaxDb" id="35128-Thaps21102"/>
<evidence type="ECO:0000313" key="3">
    <source>
        <dbReference type="EMBL" id="EED94574.1"/>
    </source>
</evidence>